<feature type="non-terminal residue" evidence="2">
    <location>
        <position position="1"/>
    </location>
</feature>
<accession>A0A6J4JE62</accession>
<dbReference type="AlphaFoldDB" id="A0A6J4JE62"/>
<feature type="compositionally biased region" description="Low complexity" evidence="1">
    <location>
        <begin position="79"/>
        <end position="90"/>
    </location>
</feature>
<reference evidence="2" key="1">
    <citation type="submission" date="2020-02" db="EMBL/GenBank/DDBJ databases">
        <authorList>
            <person name="Meier V. D."/>
        </authorList>
    </citation>
    <scope>NUCLEOTIDE SEQUENCE</scope>
    <source>
        <strain evidence="2">AVDCRST_MAG76</strain>
    </source>
</reference>
<feature type="region of interest" description="Disordered" evidence="1">
    <location>
        <begin position="1"/>
        <end position="107"/>
    </location>
</feature>
<feature type="compositionally biased region" description="Basic and acidic residues" evidence="1">
    <location>
        <begin position="1"/>
        <end position="16"/>
    </location>
</feature>
<protein>
    <submittedName>
        <fullName evidence="2">Uncharacterized protein</fullName>
    </submittedName>
</protein>
<evidence type="ECO:0000256" key="1">
    <source>
        <dbReference type="SAM" id="MobiDB-lite"/>
    </source>
</evidence>
<proteinExistence type="predicted"/>
<gene>
    <name evidence="2" type="ORF">AVDCRST_MAG76-3712</name>
</gene>
<feature type="compositionally biased region" description="Basic residues" evidence="1">
    <location>
        <begin position="91"/>
        <end position="107"/>
    </location>
</feature>
<organism evidence="2">
    <name type="scientific">uncultured Acidimicrobiales bacterium</name>
    <dbReference type="NCBI Taxonomy" id="310071"/>
    <lineage>
        <taxon>Bacteria</taxon>
        <taxon>Bacillati</taxon>
        <taxon>Actinomycetota</taxon>
        <taxon>Acidimicrobiia</taxon>
        <taxon>Acidimicrobiales</taxon>
        <taxon>environmental samples</taxon>
    </lineage>
</organism>
<evidence type="ECO:0000313" key="2">
    <source>
        <dbReference type="EMBL" id="CAA9276494.1"/>
    </source>
</evidence>
<name>A0A6J4JE62_9ACTN</name>
<dbReference type="EMBL" id="CADCSZ010000219">
    <property type="protein sequence ID" value="CAA9276494.1"/>
    <property type="molecule type" value="Genomic_DNA"/>
</dbReference>
<sequence length="107" mass="11447">EPDAARSGHPRAEAAGRHRHPGRVGVGRVRLPQGAARAERFRPVEADEGPAGRRLRQDRQARPGPRCQHLVPPHPPGASGLRSPRGLSAGSRRRGAGRSSGSRRGRV</sequence>
<feature type="non-terminal residue" evidence="2">
    <location>
        <position position="107"/>
    </location>
</feature>